<dbReference type="InterPro" id="IPR038488">
    <property type="entry name" value="Integrase_DNA-bd_sf"/>
</dbReference>
<evidence type="ECO:0000313" key="6">
    <source>
        <dbReference type="Proteomes" id="UP000427205"/>
    </source>
</evidence>
<dbReference type="Gene3D" id="1.10.443.10">
    <property type="entry name" value="Intergrase catalytic core"/>
    <property type="match status" value="1"/>
</dbReference>
<dbReference type="InterPro" id="IPR011010">
    <property type="entry name" value="DNA_brk_join_enz"/>
</dbReference>
<gene>
    <name evidence="5" type="ORF">CFSAN000522_19015</name>
</gene>
<organism evidence="5 6">
    <name type="scientific">Salmonella enterica subsp. enterica serovar Infantis str. CFSAN000522</name>
    <dbReference type="NCBI Taxonomy" id="1299258"/>
    <lineage>
        <taxon>Bacteria</taxon>
        <taxon>Pseudomonadati</taxon>
        <taxon>Pseudomonadota</taxon>
        <taxon>Gammaproteobacteria</taxon>
        <taxon>Enterobacterales</taxon>
        <taxon>Enterobacteriaceae</taxon>
        <taxon>Salmonella</taxon>
    </lineage>
</organism>
<dbReference type="AlphaFoldDB" id="A0A5Y7AJJ2"/>
<dbReference type="Gene3D" id="3.30.160.390">
    <property type="entry name" value="Integrase, DNA-binding domain"/>
    <property type="match status" value="1"/>
</dbReference>
<comment type="caution">
    <text evidence="5">The sequence shown here is derived from an EMBL/GenBank/DDBJ whole genome shotgun (WGS) entry which is preliminary data.</text>
</comment>
<comment type="similarity">
    <text evidence="1">Belongs to the 'phage' integrase family.</text>
</comment>
<reference evidence="5 6" key="1">
    <citation type="submission" date="2019-05" db="EMBL/GenBank/DDBJ databases">
        <authorList>
            <consortium name="GenomeTrakr network: Whole genome sequencing for foodborne pathogen traceback"/>
        </authorList>
    </citation>
    <scope>NUCLEOTIDE SEQUENCE [LARGE SCALE GENOMIC DNA]</scope>
    <source>
        <strain evidence="5 6">CFSAN000522</strain>
    </source>
</reference>
<accession>A0A5Y7AJJ2</accession>
<dbReference type="InterPro" id="IPR002104">
    <property type="entry name" value="Integrase_catalytic"/>
</dbReference>
<evidence type="ECO:0000256" key="1">
    <source>
        <dbReference type="ARBA" id="ARBA00008857"/>
    </source>
</evidence>
<dbReference type="GO" id="GO:0015074">
    <property type="term" value="P:DNA integration"/>
    <property type="evidence" value="ECO:0007669"/>
    <property type="project" value="UniProtKB-KW"/>
</dbReference>
<dbReference type="Proteomes" id="UP000427205">
    <property type="component" value="Unassembled WGS sequence"/>
</dbReference>
<dbReference type="Pfam" id="PF13356">
    <property type="entry name" value="Arm-DNA-bind_3"/>
    <property type="match status" value="1"/>
</dbReference>
<protein>
    <submittedName>
        <fullName evidence="5">DUF4102 domain-containing protein</fullName>
    </submittedName>
</protein>
<keyword evidence="3" id="KW-0233">DNA recombination</keyword>
<dbReference type="PROSITE" id="PS51898">
    <property type="entry name" value="TYR_RECOMBINASE"/>
    <property type="match status" value="1"/>
</dbReference>
<dbReference type="EMBL" id="AAJEDC010000014">
    <property type="protein sequence ID" value="ECK9503338.1"/>
    <property type="molecule type" value="Genomic_DNA"/>
</dbReference>
<evidence type="ECO:0000259" key="4">
    <source>
        <dbReference type="PROSITE" id="PS51898"/>
    </source>
</evidence>
<dbReference type="InterPro" id="IPR013762">
    <property type="entry name" value="Integrase-like_cat_sf"/>
</dbReference>
<dbReference type="GO" id="GO:0003677">
    <property type="term" value="F:DNA binding"/>
    <property type="evidence" value="ECO:0007669"/>
    <property type="project" value="InterPro"/>
</dbReference>
<name>A0A5Y7AJJ2_SALIN</name>
<evidence type="ECO:0000313" key="5">
    <source>
        <dbReference type="EMBL" id="ECK9503338.1"/>
    </source>
</evidence>
<dbReference type="Pfam" id="PF00589">
    <property type="entry name" value="Phage_integrase"/>
    <property type="match status" value="1"/>
</dbReference>
<proteinExistence type="inferred from homology"/>
<dbReference type="GO" id="GO:0006310">
    <property type="term" value="P:DNA recombination"/>
    <property type="evidence" value="ECO:0007669"/>
    <property type="project" value="UniProtKB-KW"/>
</dbReference>
<evidence type="ECO:0000256" key="2">
    <source>
        <dbReference type="ARBA" id="ARBA00022908"/>
    </source>
</evidence>
<dbReference type="PANTHER" id="PTHR30629:SF2">
    <property type="entry name" value="PROPHAGE INTEGRASE INTS-RELATED"/>
    <property type="match status" value="1"/>
</dbReference>
<feature type="domain" description="Tyr recombinase" evidence="4">
    <location>
        <begin position="226"/>
        <end position="419"/>
    </location>
</feature>
<dbReference type="InterPro" id="IPR050808">
    <property type="entry name" value="Phage_Integrase"/>
</dbReference>
<dbReference type="PANTHER" id="PTHR30629">
    <property type="entry name" value="PROPHAGE INTEGRASE"/>
    <property type="match status" value="1"/>
</dbReference>
<dbReference type="InterPro" id="IPR025166">
    <property type="entry name" value="Integrase_DNA_bind_dom"/>
</dbReference>
<dbReference type="SUPFAM" id="SSF56349">
    <property type="entry name" value="DNA breaking-rejoining enzymes"/>
    <property type="match status" value="1"/>
</dbReference>
<keyword evidence="2" id="KW-0229">DNA integration</keyword>
<evidence type="ECO:0000256" key="3">
    <source>
        <dbReference type="ARBA" id="ARBA00023172"/>
    </source>
</evidence>
<sequence length="470" mass="52829">METFKFTKSSIIAVLPDASRRLEFADSVLPGLRLRVTPAGMKSFCVARYRDGKFFRVTLGKFPDLTVDQAREQAAAILGEVAVTRRNPNERRREDEGRAITLRAALDEYKKSRAGRIKQSTADQYESLLSNFSGDWMETPLASIDRERVEARHGAITDGGVWFGSEPQRAGVAAGSKAQADLWGRVLRAVYRYAHDHYRDASGARLLPDPPTMVLSTKRQWHGTMRKTTRIRNNELARWLAAVETVRQRAIDTRHDFAVSVCDALDVALFTGLRRGEIFGLECSRLNLSGRYFWISETKNGEPLELPVTGTLHKIFQRRQDMRSDDDLYVFPGSKKGGRITDPRDIIDKISSETTQGGTLPPIRFTCHDARRTFGSVAELTGVGSYILKRLLNHKTFRSADVTQGYLHFTADELMEPAQKVERAILEHAGLVENTGRLDAQLLALMGTMSDDDKRRMLFALLNPPEENVG</sequence>